<dbReference type="EMBL" id="CP034562">
    <property type="protein sequence ID" value="AZQ64000.1"/>
    <property type="molecule type" value="Genomic_DNA"/>
</dbReference>
<protein>
    <recommendedName>
        <fullName evidence="3">Glycosyl hydrolase family 43</fullName>
    </recommendedName>
</protein>
<dbReference type="Gene3D" id="2.115.10.20">
    <property type="entry name" value="Glycosyl hydrolase domain, family 43"/>
    <property type="match status" value="2"/>
</dbReference>
<name>A0A3S9P713_9BACT</name>
<keyword evidence="2" id="KW-1185">Reference proteome</keyword>
<dbReference type="KEGG" id="fll:EI427_17740"/>
<organism evidence="1 2">
    <name type="scientific">Flammeovirga pectinis</name>
    <dbReference type="NCBI Taxonomy" id="2494373"/>
    <lineage>
        <taxon>Bacteria</taxon>
        <taxon>Pseudomonadati</taxon>
        <taxon>Bacteroidota</taxon>
        <taxon>Cytophagia</taxon>
        <taxon>Cytophagales</taxon>
        <taxon>Flammeovirgaceae</taxon>
        <taxon>Flammeovirga</taxon>
    </lineage>
</organism>
<sequence>MKINNLLCIPIVLFCFWSCNQKTNSTAKSVVKNYNYSTLSFDKLAQSNVDNFFMQNVDSNILVQDDYFVWGNSVVEFDGKFHAYYSRWKAKDKFKGWLTECEIVHAVSNSSEGPFKFQNIVLESDKTRGWDINNSHNPYAIVSDGKINLYYISNDIKEQITADNGAILSPSSKWFDDNRKLIRNSQRIGVATANHPNGPFTRQEKPVVIPDNINFKNIAVNPSIVYNNGIYTMIMKSDDISKKEWFRIQLVGTSKSPTGPFTFTPKPVYDKAQTEDACVWYDQNIKSYFMVCHVLGENELALFYSANGTDWQPHERSIFMKKEFTLKDGTVWTPERVERPFVLTDKTGKPTMLYVAVLDKNISGNIALPIQFN</sequence>
<gene>
    <name evidence="1" type="ORF">EI427_17740</name>
</gene>
<dbReference type="SUPFAM" id="SSF75005">
    <property type="entry name" value="Arabinanase/levansucrase/invertase"/>
    <property type="match status" value="1"/>
</dbReference>
<dbReference type="RefSeq" id="WP_126617262.1">
    <property type="nucleotide sequence ID" value="NZ_CP034562.1"/>
</dbReference>
<accession>A0A3S9P713</accession>
<dbReference type="OrthoDB" id="9794572at2"/>
<dbReference type="AlphaFoldDB" id="A0A3S9P713"/>
<evidence type="ECO:0000313" key="2">
    <source>
        <dbReference type="Proteomes" id="UP000267268"/>
    </source>
</evidence>
<dbReference type="InterPro" id="IPR023296">
    <property type="entry name" value="Glyco_hydro_beta-prop_sf"/>
</dbReference>
<dbReference type="CDD" id="cd08994">
    <property type="entry name" value="GH43_62_32_68_117_130-like"/>
    <property type="match status" value="1"/>
</dbReference>
<evidence type="ECO:0000313" key="1">
    <source>
        <dbReference type="EMBL" id="AZQ64000.1"/>
    </source>
</evidence>
<proteinExistence type="predicted"/>
<dbReference type="Proteomes" id="UP000267268">
    <property type="component" value="Chromosome 1"/>
</dbReference>
<evidence type="ECO:0008006" key="3">
    <source>
        <dbReference type="Google" id="ProtNLM"/>
    </source>
</evidence>
<reference evidence="1 2" key="1">
    <citation type="submission" date="2018-12" db="EMBL/GenBank/DDBJ databases">
        <title>Flammeovirga pectinis sp. nov., isolated from the gut of the Korean scallop, Patinopecten yessoensis.</title>
        <authorList>
            <person name="Bae J.-W."/>
            <person name="Jeong Y.-S."/>
            <person name="Kang W."/>
        </authorList>
    </citation>
    <scope>NUCLEOTIDE SEQUENCE [LARGE SCALE GENOMIC DNA]</scope>
    <source>
        <strain evidence="1 2">L12M1</strain>
    </source>
</reference>